<name>A0A1V9G281_9BACT</name>
<evidence type="ECO:0000313" key="2">
    <source>
        <dbReference type="Proteomes" id="UP000192796"/>
    </source>
</evidence>
<evidence type="ECO:0000313" key="1">
    <source>
        <dbReference type="EMBL" id="OQP64749.1"/>
    </source>
</evidence>
<keyword evidence="2" id="KW-1185">Reference proteome</keyword>
<proteinExistence type="predicted"/>
<organism evidence="1 2">
    <name type="scientific">Niastella vici</name>
    <dbReference type="NCBI Taxonomy" id="1703345"/>
    <lineage>
        <taxon>Bacteria</taxon>
        <taxon>Pseudomonadati</taxon>
        <taxon>Bacteroidota</taxon>
        <taxon>Chitinophagia</taxon>
        <taxon>Chitinophagales</taxon>
        <taxon>Chitinophagaceae</taxon>
        <taxon>Niastella</taxon>
    </lineage>
</organism>
<dbReference type="OrthoDB" id="4272688at2"/>
<gene>
    <name evidence="1" type="ORF">A3860_18495</name>
</gene>
<dbReference type="AlphaFoldDB" id="A0A1V9G281"/>
<dbReference type="EMBL" id="LVYD01000041">
    <property type="protein sequence ID" value="OQP64749.1"/>
    <property type="molecule type" value="Genomic_DNA"/>
</dbReference>
<comment type="caution">
    <text evidence="1">The sequence shown here is derived from an EMBL/GenBank/DDBJ whole genome shotgun (WGS) entry which is preliminary data.</text>
</comment>
<protein>
    <submittedName>
        <fullName evidence="1">Uncharacterized protein</fullName>
    </submittedName>
</protein>
<sequence>MKNESLQLSDIEVRMLEEVFQIFSKYSEKTRNFGIQLIHSHFPLQEDEILYETHDKISRVMEVKPVKIGSVSNNSLATAWDQTAKGHIRVAMFCCDSGGDD</sequence>
<reference evidence="1 2" key="1">
    <citation type="submission" date="2016-03" db="EMBL/GenBank/DDBJ databases">
        <title>Niastella vici sp. nov., isolated from farmland soil.</title>
        <authorList>
            <person name="Chen L."/>
            <person name="Wang D."/>
            <person name="Yang S."/>
            <person name="Wang G."/>
        </authorList>
    </citation>
    <scope>NUCLEOTIDE SEQUENCE [LARGE SCALE GENOMIC DNA]</scope>
    <source>
        <strain evidence="1 2">DJ57</strain>
    </source>
</reference>
<dbReference type="RefSeq" id="WP_081146562.1">
    <property type="nucleotide sequence ID" value="NZ_LVYD01000041.1"/>
</dbReference>
<accession>A0A1V9G281</accession>
<dbReference type="Proteomes" id="UP000192796">
    <property type="component" value="Unassembled WGS sequence"/>
</dbReference>